<accession>A0A446CFH9</accession>
<gene>
    <name evidence="1" type="ORF">AVE30378_02138</name>
</gene>
<reference evidence="1 2" key="1">
    <citation type="submission" date="2018-07" db="EMBL/GenBank/DDBJ databases">
        <authorList>
            <person name="Peeters C."/>
        </authorList>
    </citation>
    <scope>NUCLEOTIDE SEQUENCE [LARGE SCALE GENOMIC DNA]</scope>
    <source>
        <strain evidence="1 2">LMG 30378</strain>
    </source>
</reference>
<dbReference type="AlphaFoldDB" id="A0A446CFH9"/>
<dbReference type="OrthoDB" id="5677166at2"/>
<name>A0A446CFH9_9BURK</name>
<dbReference type="RefSeq" id="WP_129240848.1">
    <property type="nucleotide sequence ID" value="NZ_UFQC01000010.1"/>
</dbReference>
<proteinExistence type="predicted"/>
<protein>
    <submittedName>
        <fullName evidence="1">Uncharacterized protein</fullName>
    </submittedName>
</protein>
<dbReference type="Pfam" id="PF07409">
    <property type="entry name" value="GP46"/>
    <property type="match status" value="1"/>
</dbReference>
<evidence type="ECO:0000313" key="1">
    <source>
        <dbReference type="EMBL" id="SSW66599.1"/>
    </source>
</evidence>
<dbReference type="EMBL" id="UFQC01000010">
    <property type="protein sequence ID" value="SSW66599.1"/>
    <property type="molecule type" value="Genomic_DNA"/>
</dbReference>
<dbReference type="InterPro" id="IPR010877">
    <property type="entry name" value="Phage_Mu_Gp46"/>
</dbReference>
<evidence type="ECO:0000313" key="2">
    <source>
        <dbReference type="Proteomes" id="UP000289465"/>
    </source>
</evidence>
<dbReference type="Proteomes" id="UP000289465">
    <property type="component" value="Unassembled WGS sequence"/>
</dbReference>
<sequence>MSDIRIVWDGATVHGDWVLEGGDLLTDGDLATAMLLSVFTDGMAAPDDVIPDGTGDPRGWWGDQFDPTRPIGSKLWLLEREKQTQRTLNRAYDYLAECLQWLIDDGVVSRFDIKVEWTRETFLGAQIIAFSPGGDALHTGKYLWAWNGIN</sequence>
<organism evidence="1 2">
    <name type="scientific">Achromobacter veterisilvae</name>
    <dbReference type="NCBI Taxonomy" id="2069367"/>
    <lineage>
        <taxon>Bacteria</taxon>
        <taxon>Pseudomonadati</taxon>
        <taxon>Pseudomonadota</taxon>
        <taxon>Betaproteobacteria</taxon>
        <taxon>Burkholderiales</taxon>
        <taxon>Alcaligenaceae</taxon>
        <taxon>Achromobacter</taxon>
    </lineage>
</organism>